<evidence type="ECO:0000256" key="1">
    <source>
        <dbReference type="SAM" id="Phobius"/>
    </source>
</evidence>
<dbReference type="AlphaFoldDB" id="X0UTW1"/>
<comment type="caution">
    <text evidence="2">The sequence shown here is derived from an EMBL/GenBank/DDBJ whole genome shotgun (WGS) entry which is preliminary data.</text>
</comment>
<reference evidence="2" key="1">
    <citation type="journal article" date="2014" name="Front. Microbiol.">
        <title>High frequency of phylogenetically diverse reductive dehalogenase-homologous genes in deep subseafloor sedimentary metagenomes.</title>
        <authorList>
            <person name="Kawai M."/>
            <person name="Futagami T."/>
            <person name="Toyoda A."/>
            <person name="Takaki Y."/>
            <person name="Nishi S."/>
            <person name="Hori S."/>
            <person name="Arai W."/>
            <person name="Tsubouchi T."/>
            <person name="Morono Y."/>
            <person name="Uchiyama I."/>
            <person name="Ito T."/>
            <person name="Fujiyama A."/>
            <person name="Inagaki F."/>
            <person name="Takami H."/>
        </authorList>
    </citation>
    <scope>NUCLEOTIDE SEQUENCE</scope>
    <source>
        <strain evidence="2">Expedition CK06-06</strain>
    </source>
</reference>
<dbReference type="EMBL" id="BARS01022763">
    <property type="protein sequence ID" value="GAG03733.1"/>
    <property type="molecule type" value="Genomic_DNA"/>
</dbReference>
<sequence length="53" mass="5937">QCARVFNDSPPGRAVLLGQIVTSEIKILIFVILKYLFVENSIITKNLFKSSVL</sequence>
<evidence type="ECO:0000313" key="2">
    <source>
        <dbReference type="EMBL" id="GAG03733.1"/>
    </source>
</evidence>
<feature type="transmembrane region" description="Helical" evidence="1">
    <location>
        <begin position="16"/>
        <end position="37"/>
    </location>
</feature>
<gene>
    <name evidence="2" type="ORF">S01H1_36343</name>
</gene>
<keyword evidence="1" id="KW-1133">Transmembrane helix</keyword>
<feature type="non-terminal residue" evidence="2">
    <location>
        <position position="1"/>
    </location>
</feature>
<keyword evidence="1" id="KW-0812">Transmembrane</keyword>
<protein>
    <submittedName>
        <fullName evidence="2">Uncharacterized protein</fullName>
    </submittedName>
</protein>
<name>X0UTW1_9ZZZZ</name>
<accession>X0UTW1</accession>
<organism evidence="2">
    <name type="scientific">marine sediment metagenome</name>
    <dbReference type="NCBI Taxonomy" id="412755"/>
    <lineage>
        <taxon>unclassified sequences</taxon>
        <taxon>metagenomes</taxon>
        <taxon>ecological metagenomes</taxon>
    </lineage>
</organism>
<proteinExistence type="predicted"/>
<keyword evidence="1" id="KW-0472">Membrane</keyword>